<dbReference type="EMBL" id="BAAAZY010000028">
    <property type="protein sequence ID" value="GAA4084511.1"/>
    <property type="molecule type" value="Genomic_DNA"/>
</dbReference>
<accession>A0ABP7WA30</accession>
<feature type="region of interest" description="Disordered" evidence="1">
    <location>
        <begin position="1"/>
        <end position="26"/>
    </location>
</feature>
<gene>
    <name evidence="2" type="ORF">GCM10022233_78220</name>
</gene>
<name>A0ABP7WA30_9ACTN</name>
<reference evidence="3" key="1">
    <citation type="journal article" date="2019" name="Int. J. Syst. Evol. Microbiol.">
        <title>The Global Catalogue of Microorganisms (GCM) 10K type strain sequencing project: providing services to taxonomists for standard genome sequencing and annotation.</title>
        <authorList>
            <consortium name="The Broad Institute Genomics Platform"/>
            <consortium name="The Broad Institute Genome Sequencing Center for Infectious Disease"/>
            <person name="Wu L."/>
            <person name="Ma J."/>
        </authorList>
    </citation>
    <scope>NUCLEOTIDE SEQUENCE [LARGE SCALE GENOMIC DNA]</scope>
    <source>
        <strain evidence="3">JCM 16925</strain>
    </source>
</reference>
<evidence type="ECO:0000313" key="2">
    <source>
        <dbReference type="EMBL" id="GAA4084511.1"/>
    </source>
</evidence>
<sequence>MRSGGMRASRTHSSPRAPKKVAYPSGTLLRKPFPGGRVRPVVSFAGAASTVALMLRL</sequence>
<protein>
    <submittedName>
        <fullName evidence="2">Uncharacterized protein</fullName>
    </submittedName>
</protein>
<evidence type="ECO:0000313" key="3">
    <source>
        <dbReference type="Proteomes" id="UP001499984"/>
    </source>
</evidence>
<comment type="caution">
    <text evidence="2">The sequence shown here is derived from an EMBL/GenBank/DDBJ whole genome shotgun (WGS) entry which is preliminary data.</text>
</comment>
<proteinExistence type="predicted"/>
<organism evidence="2 3">
    <name type="scientific">Streptomyces shaanxiensis</name>
    <dbReference type="NCBI Taxonomy" id="653357"/>
    <lineage>
        <taxon>Bacteria</taxon>
        <taxon>Bacillati</taxon>
        <taxon>Actinomycetota</taxon>
        <taxon>Actinomycetes</taxon>
        <taxon>Kitasatosporales</taxon>
        <taxon>Streptomycetaceae</taxon>
        <taxon>Streptomyces</taxon>
    </lineage>
</organism>
<keyword evidence="3" id="KW-1185">Reference proteome</keyword>
<dbReference type="Proteomes" id="UP001499984">
    <property type="component" value="Unassembled WGS sequence"/>
</dbReference>
<evidence type="ECO:0000256" key="1">
    <source>
        <dbReference type="SAM" id="MobiDB-lite"/>
    </source>
</evidence>